<comment type="similarity">
    <text evidence="2 7">Belongs to the major facilitator superfamily. Sugar transporter (TC 2.A.1.1) family.</text>
</comment>
<accession>A0AAN9YUU8</accession>
<proteinExistence type="inferred from homology"/>
<evidence type="ECO:0000256" key="7">
    <source>
        <dbReference type="RuleBase" id="RU003346"/>
    </source>
</evidence>
<dbReference type="EMBL" id="JAKJXP020000018">
    <property type="protein sequence ID" value="KAK7754775.1"/>
    <property type="molecule type" value="Genomic_DNA"/>
</dbReference>
<feature type="transmembrane region" description="Helical" evidence="9">
    <location>
        <begin position="361"/>
        <end position="381"/>
    </location>
</feature>
<dbReference type="NCBIfam" id="TIGR00879">
    <property type="entry name" value="SP"/>
    <property type="match status" value="1"/>
</dbReference>
<feature type="region of interest" description="Disordered" evidence="8">
    <location>
        <begin position="492"/>
        <end position="531"/>
    </location>
</feature>
<dbReference type="Pfam" id="PF00083">
    <property type="entry name" value="Sugar_tr"/>
    <property type="match status" value="1"/>
</dbReference>
<dbReference type="GO" id="GO:0005351">
    <property type="term" value="F:carbohydrate:proton symporter activity"/>
    <property type="evidence" value="ECO:0007669"/>
    <property type="project" value="TreeGrafter"/>
</dbReference>
<evidence type="ECO:0000259" key="10">
    <source>
        <dbReference type="PROSITE" id="PS50850"/>
    </source>
</evidence>
<dbReference type="Gene3D" id="1.20.1250.20">
    <property type="entry name" value="MFS general substrate transporter like domains"/>
    <property type="match status" value="1"/>
</dbReference>
<comment type="subcellular location">
    <subcellularLocation>
        <location evidence="1">Membrane</location>
        <topology evidence="1">Multi-pass membrane protein</topology>
    </subcellularLocation>
</comment>
<evidence type="ECO:0000256" key="2">
    <source>
        <dbReference type="ARBA" id="ARBA00010992"/>
    </source>
</evidence>
<evidence type="ECO:0000256" key="3">
    <source>
        <dbReference type="ARBA" id="ARBA00022448"/>
    </source>
</evidence>
<dbReference type="AlphaFoldDB" id="A0AAN9YUU8"/>
<feature type="transmembrane region" description="Helical" evidence="9">
    <location>
        <begin position="67"/>
        <end position="85"/>
    </location>
</feature>
<feature type="transmembrane region" description="Helical" evidence="9">
    <location>
        <begin position="328"/>
        <end position="349"/>
    </location>
</feature>
<dbReference type="PANTHER" id="PTHR48022:SF69">
    <property type="entry name" value="SUGAR TRANSPORTER"/>
    <property type="match status" value="1"/>
</dbReference>
<feature type="transmembrane region" description="Helical" evidence="9">
    <location>
        <begin position="425"/>
        <end position="446"/>
    </location>
</feature>
<evidence type="ECO:0000256" key="9">
    <source>
        <dbReference type="SAM" id="Phobius"/>
    </source>
</evidence>
<evidence type="ECO:0000256" key="4">
    <source>
        <dbReference type="ARBA" id="ARBA00022692"/>
    </source>
</evidence>
<evidence type="ECO:0000313" key="11">
    <source>
        <dbReference type="EMBL" id="KAK7754775.1"/>
    </source>
</evidence>
<dbReference type="SUPFAM" id="SSF103473">
    <property type="entry name" value="MFS general substrate transporter"/>
    <property type="match status" value="1"/>
</dbReference>
<keyword evidence="5 9" id="KW-1133">Transmembrane helix</keyword>
<feature type="domain" description="Major facilitator superfamily (MFS) profile" evidence="10">
    <location>
        <begin position="25"/>
        <end position="450"/>
    </location>
</feature>
<evidence type="ECO:0000313" key="12">
    <source>
        <dbReference type="Proteomes" id="UP001320420"/>
    </source>
</evidence>
<reference evidence="11 12" key="1">
    <citation type="submission" date="2024-02" db="EMBL/GenBank/DDBJ databases">
        <title>De novo assembly and annotation of 12 fungi associated with fruit tree decline syndrome in Ontario, Canada.</title>
        <authorList>
            <person name="Sulman M."/>
            <person name="Ellouze W."/>
            <person name="Ilyukhin E."/>
        </authorList>
    </citation>
    <scope>NUCLEOTIDE SEQUENCE [LARGE SCALE GENOMIC DNA]</scope>
    <source>
        <strain evidence="11 12">M11/M66-122</strain>
    </source>
</reference>
<comment type="caution">
    <text evidence="11">The sequence shown here is derived from an EMBL/GenBank/DDBJ whole genome shotgun (WGS) entry which is preliminary data.</text>
</comment>
<feature type="transmembrane region" description="Helical" evidence="9">
    <location>
        <begin position="298"/>
        <end position="321"/>
    </location>
</feature>
<sequence>MGHTNSEAGVPHYWGFTGRRVQQMITAVATTDFLLFGYDQGVMSGIISAPAFVSDFPEVDGDSTYEGFVVSIYAVGCFLGACFILTFGDHLGRRRSIFLGATIMIIGVIIQITSMPPGPGATAQFIIGRCSQSHNRGKLICIEGGNVAIGTLIAYWIDYGCTYGPQKFVWRFPIAFQCVFAMVVIILMLRLPESPRWLLTKDRSEEAATVLAALNGTHREEEYVRTQMTVITDAIRLSGHSGGVTPLKDLFTNGKTQNFRRLILGASSQMMQQLSGCNAVIYYFPILFQTSIGTTHNLALLLGGINMVVYSIFATTSWFAVERVGRRKLFLIGTVGQCLSMVLTFGALIPGTSSAARGAAVGLFTYIGFFGATWLPLPWLYPAEINPLKTRAKANAVSTVSNWLWNFFIVMITPVLVANTGTSGWGTYLFFAILNAMFFPFIYFFYPETSGRTLEEIDLIFAKGKLENKNYVTAAKELPRLNEHEVHQKAREYGFQSSDEEARASFSEREEKSVNDAPGFSANDAREGAQA</sequence>
<feature type="transmembrane region" description="Helical" evidence="9">
    <location>
        <begin position="168"/>
        <end position="189"/>
    </location>
</feature>
<dbReference type="GO" id="GO:0016020">
    <property type="term" value="C:membrane"/>
    <property type="evidence" value="ECO:0007669"/>
    <property type="project" value="UniProtKB-SubCell"/>
</dbReference>
<keyword evidence="12" id="KW-1185">Reference proteome</keyword>
<keyword evidence="3 7" id="KW-0813">Transport</keyword>
<dbReference type="InterPro" id="IPR036259">
    <property type="entry name" value="MFS_trans_sf"/>
</dbReference>
<feature type="transmembrane region" description="Helical" evidence="9">
    <location>
        <begin position="97"/>
        <end position="115"/>
    </location>
</feature>
<dbReference type="Proteomes" id="UP001320420">
    <property type="component" value="Unassembled WGS sequence"/>
</dbReference>
<dbReference type="PANTHER" id="PTHR48022">
    <property type="entry name" value="PLASTIDIC GLUCOSE TRANSPORTER 4"/>
    <property type="match status" value="1"/>
</dbReference>
<feature type="compositionally biased region" description="Basic and acidic residues" evidence="8">
    <location>
        <begin position="500"/>
        <end position="514"/>
    </location>
</feature>
<dbReference type="PRINTS" id="PR00171">
    <property type="entry name" value="SUGRTRNSPORT"/>
</dbReference>
<dbReference type="InterPro" id="IPR050360">
    <property type="entry name" value="MFS_Sugar_Transporters"/>
</dbReference>
<evidence type="ECO:0000256" key="1">
    <source>
        <dbReference type="ARBA" id="ARBA00004141"/>
    </source>
</evidence>
<organism evidence="11 12">
    <name type="scientific">Diatrype stigma</name>
    <dbReference type="NCBI Taxonomy" id="117547"/>
    <lineage>
        <taxon>Eukaryota</taxon>
        <taxon>Fungi</taxon>
        <taxon>Dikarya</taxon>
        <taxon>Ascomycota</taxon>
        <taxon>Pezizomycotina</taxon>
        <taxon>Sordariomycetes</taxon>
        <taxon>Xylariomycetidae</taxon>
        <taxon>Xylariales</taxon>
        <taxon>Diatrypaceae</taxon>
        <taxon>Diatrype</taxon>
    </lineage>
</organism>
<gene>
    <name evidence="11" type="ORF">SLS62_003335</name>
</gene>
<name>A0AAN9YUU8_9PEZI</name>
<keyword evidence="4 9" id="KW-0812">Transmembrane</keyword>
<dbReference type="InterPro" id="IPR005828">
    <property type="entry name" value="MFS_sugar_transport-like"/>
</dbReference>
<dbReference type="PROSITE" id="PS50850">
    <property type="entry name" value="MFS"/>
    <property type="match status" value="1"/>
</dbReference>
<dbReference type="GO" id="GO:0015793">
    <property type="term" value="P:glycerol transmembrane transport"/>
    <property type="evidence" value="ECO:0007669"/>
    <property type="project" value="TreeGrafter"/>
</dbReference>
<evidence type="ECO:0000256" key="5">
    <source>
        <dbReference type="ARBA" id="ARBA00022989"/>
    </source>
</evidence>
<feature type="transmembrane region" description="Helical" evidence="9">
    <location>
        <begin position="402"/>
        <end position="419"/>
    </location>
</feature>
<dbReference type="InterPro" id="IPR020846">
    <property type="entry name" value="MFS_dom"/>
</dbReference>
<evidence type="ECO:0000256" key="6">
    <source>
        <dbReference type="ARBA" id="ARBA00023136"/>
    </source>
</evidence>
<keyword evidence="6 9" id="KW-0472">Membrane</keyword>
<dbReference type="InterPro" id="IPR003663">
    <property type="entry name" value="Sugar/inositol_transpt"/>
</dbReference>
<evidence type="ECO:0000256" key="8">
    <source>
        <dbReference type="SAM" id="MobiDB-lite"/>
    </source>
</evidence>
<protein>
    <recommendedName>
        <fullName evidence="10">Major facilitator superfamily (MFS) profile domain-containing protein</fullName>
    </recommendedName>
</protein>